<dbReference type="InterPro" id="IPR036388">
    <property type="entry name" value="WH-like_DNA-bd_sf"/>
</dbReference>
<evidence type="ECO:0000256" key="6">
    <source>
        <dbReference type="PROSITE-ProRule" id="PRU00169"/>
    </source>
</evidence>
<dbReference type="CDD" id="cd17624">
    <property type="entry name" value="REC_OmpR_PmrA-like"/>
    <property type="match status" value="1"/>
</dbReference>
<evidence type="ECO:0000313" key="11">
    <source>
        <dbReference type="Proteomes" id="UP000523161"/>
    </source>
</evidence>
<evidence type="ECO:0000256" key="4">
    <source>
        <dbReference type="ARBA" id="ARBA00023125"/>
    </source>
</evidence>
<evidence type="ECO:0000256" key="1">
    <source>
        <dbReference type="ARBA" id="ARBA00022553"/>
    </source>
</evidence>
<feature type="domain" description="OmpR/PhoB-type" evidence="9">
    <location>
        <begin position="124"/>
        <end position="218"/>
    </location>
</feature>
<dbReference type="Proteomes" id="UP000523161">
    <property type="component" value="Unassembled WGS sequence"/>
</dbReference>
<dbReference type="InterPro" id="IPR001867">
    <property type="entry name" value="OmpR/PhoB-type_DNA-bd"/>
</dbReference>
<dbReference type="InterPro" id="IPR011006">
    <property type="entry name" value="CheY-like_superfamily"/>
</dbReference>
<dbReference type="PANTHER" id="PTHR48111">
    <property type="entry name" value="REGULATOR OF RPOS"/>
    <property type="match status" value="1"/>
</dbReference>
<comment type="caution">
    <text evidence="10">The sequence shown here is derived from an EMBL/GenBank/DDBJ whole genome shotgun (WGS) entry which is preliminary data.</text>
</comment>
<dbReference type="RefSeq" id="WP_173500147.1">
    <property type="nucleotide sequence ID" value="NZ_JABSOD010000004.1"/>
</dbReference>
<organism evidence="10 11">
    <name type="scientific">Rheinheimera lutimaris</name>
    <dbReference type="NCBI Taxonomy" id="2740584"/>
    <lineage>
        <taxon>Bacteria</taxon>
        <taxon>Pseudomonadati</taxon>
        <taxon>Pseudomonadota</taxon>
        <taxon>Gammaproteobacteria</taxon>
        <taxon>Chromatiales</taxon>
        <taxon>Chromatiaceae</taxon>
        <taxon>Rheinheimera</taxon>
    </lineage>
</organism>
<gene>
    <name evidence="10" type="ORF">HRH59_04835</name>
</gene>
<reference evidence="10 11" key="1">
    <citation type="submission" date="2020-06" db="EMBL/GenBank/DDBJ databases">
        <title>Rheinheimera sp. nov., a marine bacterium isolated from coastal.</title>
        <authorList>
            <person name="Yu Q."/>
            <person name="Qi Y."/>
            <person name="Pu J."/>
        </authorList>
    </citation>
    <scope>NUCLEOTIDE SEQUENCE [LARGE SCALE GENOMIC DNA]</scope>
    <source>
        <strain evidence="10 11">YQF-2</strain>
    </source>
</reference>
<dbReference type="GO" id="GO:0006355">
    <property type="term" value="P:regulation of DNA-templated transcription"/>
    <property type="evidence" value="ECO:0007669"/>
    <property type="project" value="InterPro"/>
</dbReference>
<dbReference type="EMBL" id="JABSOD010000004">
    <property type="protein sequence ID" value="NRQ41899.1"/>
    <property type="molecule type" value="Genomic_DNA"/>
</dbReference>
<dbReference type="Gene3D" id="3.40.50.2300">
    <property type="match status" value="1"/>
</dbReference>
<keyword evidence="11" id="KW-1185">Reference proteome</keyword>
<dbReference type="InterPro" id="IPR016032">
    <property type="entry name" value="Sig_transdc_resp-reg_C-effctor"/>
</dbReference>
<keyword evidence="4 7" id="KW-0238">DNA-binding</keyword>
<feature type="modified residue" description="4-aspartylphosphate" evidence="6">
    <location>
        <position position="51"/>
    </location>
</feature>
<dbReference type="GO" id="GO:0005829">
    <property type="term" value="C:cytosol"/>
    <property type="evidence" value="ECO:0007669"/>
    <property type="project" value="TreeGrafter"/>
</dbReference>
<keyword evidence="1 6" id="KW-0597">Phosphoprotein</keyword>
<dbReference type="CDD" id="cd00383">
    <property type="entry name" value="trans_reg_C"/>
    <property type="match status" value="1"/>
</dbReference>
<evidence type="ECO:0000256" key="3">
    <source>
        <dbReference type="ARBA" id="ARBA00023015"/>
    </source>
</evidence>
<dbReference type="SUPFAM" id="SSF52172">
    <property type="entry name" value="CheY-like"/>
    <property type="match status" value="1"/>
</dbReference>
<protein>
    <submittedName>
        <fullName evidence="10">Response regulator</fullName>
    </submittedName>
</protein>
<proteinExistence type="predicted"/>
<dbReference type="GO" id="GO:0000976">
    <property type="term" value="F:transcription cis-regulatory region binding"/>
    <property type="evidence" value="ECO:0007669"/>
    <property type="project" value="TreeGrafter"/>
</dbReference>
<feature type="DNA-binding region" description="OmpR/PhoB-type" evidence="7">
    <location>
        <begin position="124"/>
        <end position="218"/>
    </location>
</feature>
<evidence type="ECO:0000259" key="9">
    <source>
        <dbReference type="PROSITE" id="PS51755"/>
    </source>
</evidence>
<dbReference type="PANTHER" id="PTHR48111:SF67">
    <property type="entry name" value="TRANSCRIPTIONAL REGULATORY PROTEIN TCTD"/>
    <property type="match status" value="1"/>
</dbReference>
<dbReference type="PROSITE" id="PS51755">
    <property type="entry name" value="OMPR_PHOB"/>
    <property type="match status" value="1"/>
</dbReference>
<evidence type="ECO:0000256" key="5">
    <source>
        <dbReference type="ARBA" id="ARBA00023163"/>
    </source>
</evidence>
<dbReference type="SMART" id="SM00862">
    <property type="entry name" value="Trans_reg_C"/>
    <property type="match status" value="1"/>
</dbReference>
<dbReference type="Pfam" id="PF00486">
    <property type="entry name" value="Trans_reg_C"/>
    <property type="match status" value="1"/>
</dbReference>
<sequence>MRLLLVEDDIALRNGLQQALTVQGFAVNAVGNGQQALAVVRAGDCDTVILDLGLPDMDGLAVLKQLRQKWPRLPVLILTARDGLDDRIKGLDFGADDYLVKPFAAPELFARLRVIERRLGTASSHLIRCGEVELDSSAMHASVGGDIISLSRREYVLLKELMESAGRIKTREQLEASLYSWGEEVASNALEVHISNLRKKLPSDLIRTVRGVGYSISRP</sequence>
<feature type="domain" description="Response regulatory" evidence="8">
    <location>
        <begin position="2"/>
        <end position="116"/>
    </location>
</feature>
<keyword evidence="3" id="KW-0805">Transcription regulation</keyword>
<dbReference type="GO" id="GO:0032993">
    <property type="term" value="C:protein-DNA complex"/>
    <property type="evidence" value="ECO:0007669"/>
    <property type="project" value="TreeGrafter"/>
</dbReference>
<evidence type="ECO:0000256" key="2">
    <source>
        <dbReference type="ARBA" id="ARBA00023012"/>
    </source>
</evidence>
<dbReference type="Gene3D" id="1.10.10.10">
    <property type="entry name" value="Winged helix-like DNA-binding domain superfamily/Winged helix DNA-binding domain"/>
    <property type="match status" value="1"/>
</dbReference>
<dbReference type="InterPro" id="IPR039420">
    <property type="entry name" value="WalR-like"/>
</dbReference>
<evidence type="ECO:0000259" key="8">
    <source>
        <dbReference type="PROSITE" id="PS50110"/>
    </source>
</evidence>
<dbReference type="SUPFAM" id="SSF46894">
    <property type="entry name" value="C-terminal effector domain of the bipartite response regulators"/>
    <property type="match status" value="1"/>
</dbReference>
<keyword evidence="2" id="KW-0902">Two-component regulatory system</keyword>
<dbReference type="SMART" id="SM00448">
    <property type="entry name" value="REC"/>
    <property type="match status" value="1"/>
</dbReference>
<dbReference type="Gene3D" id="6.10.250.690">
    <property type="match status" value="1"/>
</dbReference>
<keyword evidence="5" id="KW-0804">Transcription</keyword>
<evidence type="ECO:0000256" key="7">
    <source>
        <dbReference type="PROSITE-ProRule" id="PRU01091"/>
    </source>
</evidence>
<evidence type="ECO:0000313" key="10">
    <source>
        <dbReference type="EMBL" id="NRQ41899.1"/>
    </source>
</evidence>
<dbReference type="Pfam" id="PF00072">
    <property type="entry name" value="Response_reg"/>
    <property type="match status" value="1"/>
</dbReference>
<accession>A0A7Y5APK5</accession>
<dbReference type="FunFam" id="3.40.50.2300:FF:000002">
    <property type="entry name" value="DNA-binding response regulator PhoP"/>
    <property type="match status" value="1"/>
</dbReference>
<dbReference type="InterPro" id="IPR001789">
    <property type="entry name" value="Sig_transdc_resp-reg_receiver"/>
</dbReference>
<dbReference type="AlphaFoldDB" id="A0A7Y5APK5"/>
<dbReference type="PROSITE" id="PS50110">
    <property type="entry name" value="RESPONSE_REGULATORY"/>
    <property type="match status" value="1"/>
</dbReference>
<name>A0A7Y5APK5_9GAMM</name>
<dbReference type="GO" id="GO:0000156">
    <property type="term" value="F:phosphorelay response regulator activity"/>
    <property type="evidence" value="ECO:0007669"/>
    <property type="project" value="TreeGrafter"/>
</dbReference>